<sequence length="225" mass="25253">MRVLLIEDELALGRLISQGLELAGYQVTVCRDGIEGFERACEGGWAVILMDVMLPGMDGWGICRRLRDRRNTTPILMLTALDEVEERVKGLNLGADDYLVKPFAFEELQARVAALIRRERQQRRRHIKVADIEIDTEAQEATRAGQALSLTPREYELLATLASREGHVVSREAILAAWGDPDSASNTVDVHVAALRRKIDGGRAEEEKLIHTVHRRGYILRETSS</sequence>
<accession>A0A7W9SRC5</accession>
<dbReference type="SMART" id="SM00448">
    <property type="entry name" value="REC"/>
    <property type="match status" value="1"/>
</dbReference>
<dbReference type="AlphaFoldDB" id="A0A7W9SRC5"/>
<name>A0A7W9SRC5_ARMRO</name>
<dbReference type="PROSITE" id="PS50110">
    <property type="entry name" value="RESPONSE_REGULATORY"/>
    <property type="match status" value="1"/>
</dbReference>
<evidence type="ECO:0000259" key="9">
    <source>
        <dbReference type="PROSITE" id="PS51755"/>
    </source>
</evidence>
<dbReference type="Pfam" id="PF00486">
    <property type="entry name" value="Trans_reg_C"/>
    <property type="match status" value="1"/>
</dbReference>
<dbReference type="SMART" id="SM00862">
    <property type="entry name" value="Trans_reg_C"/>
    <property type="match status" value="1"/>
</dbReference>
<keyword evidence="11" id="KW-1185">Reference proteome</keyword>
<dbReference type="InterPro" id="IPR039420">
    <property type="entry name" value="WalR-like"/>
</dbReference>
<dbReference type="Pfam" id="PF00072">
    <property type="entry name" value="Response_reg"/>
    <property type="match status" value="1"/>
</dbReference>
<protein>
    <submittedName>
        <fullName evidence="10">Two-component system copper resistance phosphate regulon response regulator CusR</fullName>
    </submittedName>
</protein>
<dbReference type="SUPFAM" id="SSF52172">
    <property type="entry name" value="CheY-like"/>
    <property type="match status" value="1"/>
</dbReference>
<dbReference type="InterPro" id="IPR001867">
    <property type="entry name" value="OmpR/PhoB-type_DNA-bd"/>
</dbReference>
<keyword evidence="4 7" id="KW-0238">DNA-binding</keyword>
<evidence type="ECO:0000256" key="2">
    <source>
        <dbReference type="ARBA" id="ARBA00023012"/>
    </source>
</evidence>
<dbReference type="CDD" id="cd19935">
    <property type="entry name" value="REC_OmpR_CusR-like"/>
    <property type="match status" value="1"/>
</dbReference>
<dbReference type="GO" id="GO:0006355">
    <property type="term" value="P:regulation of DNA-templated transcription"/>
    <property type="evidence" value="ECO:0007669"/>
    <property type="project" value="InterPro"/>
</dbReference>
<dbReference type="GO" id="GO:0000156">
    <property type="term" value="F:phosphorelay response regulator activity"/>
    <property type="evidence" value="ECO:0007669"/>
    <property type="project" value="TreeGrafter"/>
</dbReference>
<keyword evidence="1 6" id="KW-0597">Phosphoprotein</keyword>
<evidence type="ECO:0000256" key="6">
    <source>
        <dbReference type="PROSITE-ProRule" id="PRU00169"/>
    </source>
</evidence>
<organism evidence="10 11">
    <name type="scientific">Armatimonas rosea</name>
    <dbReference type="NCBI Taxonomy" id="685828"/>
    <lineage>
        <taxon>Bacteria</taxon>
        <taxon>Bacillati</taxon>
        <taxon>Armatimonadota</taxon>
        <taxon>Armatimonadia</taxon>
        <taxon>Armatimonadales</taxon>
        <taxon>Armatimonadaceae</taxon>
        <taxon>Armatimonas</taxon>
    </lineage>
</organism>
<dbReference type="GO" id="GO:0005829">
    <property type="term" value="C:cytosol"/>
    <property type="evidence" value="ECO:0007669"/>
    <property type="project" value="TreeGrafter"/>
</dbReference>
<dbReference type="InterPro" id="IPR036388">
    <property type="entry name" value="WH-like_DNA-bd_sf"/>
</dbReference>
<evidence type="ECO:0000256" key="4">
    <source>
        <dbReference type="ARBA" id="ARBA00023125"/>
    </source>
</evidence>
<dbReference type="Gene3D" id="3.40.50.2300">
    <property type="match status" value="1"/>
</dbReference>
<feature type="DNA-binding region" description="OmpR/PhoB-type" evidence="7">
    <location>
        <begin position="124"/>
        <end position="222"/>
    </location>
</feature>
<dbReference type="RefSeq" id="WP_184198230.1">
    <property type="nucleotide sequence ID" value="NZ_JACHGW010000003.1"/>
</dbReference>
<dbReference type="Proteomes" id="UP000520814">
    <property type="component" value="Unassembled WGS sequence"/>
</dbReference>
<keyword evidence="3" id="KW-0805">Transcription regulation</keyword>
<dbReference type="PANTHER" id="PTHR48111:SF22">
    <property type="entry name" value="REGULATOR OF RPOS"/>
    <property type="match status" value="1"/>
</dbReference>
<feature type="modified residue" description="4-aspartylphosphate" evidence="6">
    <location>
        <position position="51"/>
    </location>
</feature>
<evidence type="ECO:0000256" key="3">
    <source>
        <dbReference type="ARBA" id="ARBA00023015"/>
    </source>
</evidence>
<dbReference type="Gene3D" id="6.10.250.690">
    <property type="match status" value="1"/>
</dbReference>
<dbReference type="PROSITE" id="PS51755">
    <property type="entry name" value="OMPR_PHOB"/>
    <property type="match status" value="1"/>
</dbReference>
<evidence type="ECO:0000259" key="8">
    <source>
        <dbReference type="PROSITE" id="PS50110"/>
    </source>
</evidence>
<dbReference type="InterPro" id="IPR011006">
    <property type="entry name" value="CheY-like_superfamily"/>
</dbReference>
<evidence type="ECO:0000256" key="5">
    <source>
        <dbReference type="ARBA" id="ARBA00023163"/>
    </source>
</evidence>
<evidence type="ECO:0000256" key="1">
    <source>
        <dbReference type="ARBA" id="ARBA00022553"/>
    </source>
</evidence>
<dbReference type="InterPro" id="IPR001789">
    <property type="entry name" value="Sig_transdc_resp-reg_receiver"/>
</dbReference>
<keyword evidence="2" id="KW-0902">Two-component regulatory system</keyword>
<proteinExistence type="predicted"/>
<feature type="domain" description="OmpR/PhoB-type" evidence="9">
    <location>
        <begin position="124"/>
        <end position="222"/>
    </location>
</feature>
<evidence type="ECO:0000313" key="11">
    <source>
        <dbReference type="Proteomes" id="UP000520814"/>
    </source>
</evidence>
<keyword evidence="5" id="KW-0804">Transcription</keyword>
<dbReference type="Gene3D" id="1.10.10.10">
    <property type="entry name" value="Winged helix-like DNA-binding domain superfamily/Winged helix DNA-binding domain"/>
    <property type="match status" value="1"/>
</dbReference>
<reference evidence="10 11" key="1">
    <citation type="submission" date="2020-08" db="EMBL/GenBank/DDBJ databases">
        <title>Genomic Encyclopedia of Type Strains, Phase IV (KMG-IV): sequencing the most valuable type-strain genomes for metagenomic binning, comparative biology and taxonomic classification.</title>
        <authorList>
            <person name="Goeker M."/>
        </authorList>
    </citation>
    <scope>NUCLEOTIDE SEQUENCE [LARGE SCALE GENOMIC DNA]</scope>
    <source>
        <strain evidence="10 11">DSM 23562</strain>
    </source>
</reference>
<dbReference type="GO" id="GO:0032993">
    <property type="term" value="C:protein-DNA complex"/>
    <property type="evidence" value="ECO:0007669"/>
    <property type="project" value="TreeGrafter"/>
</dbReference>
<dbReference type="PANTHER" id="PTHR48111">
    <property type="entry name" value="REGULATOR OF RPOS"/>
    <property type="match status" value="1"/>
</dbReference>
<feature type="domain" description="Response regulatory" evidence="8">
    <location>
        <begin position="2"/>
        <end position="116"/>
    </location>
</feature>
<evidence type="ECO:0000256" key="7">
    <source>
        <dbReference type="PROSITE-ProRule" id="PRU01091"/>
    </source>
</evidence>
<evidence type="ECO:0000313" key="10">
    <source>
        <dbReference type="EMBL" id="MBB6051382.1"/>
    </source>
</evidence>
<comment type="caution">
    <text evidence="10">The sequence shown here is derived from an EMBL/GenBank/DDBJ whole genome shotgun (WGS) entry which is preliminary data.</text>
</comment>
<dbReference type="GO" id="GO:0000976">
    <property type="term" value="F:transcription cis-regulatory region binding"/>
    <property type="evidence" value="ECO:0007669"/>
    <property type="project" value="TreeGrafter"/>
</dbReference>
<dbReference type="CDD" id="cd00383">
    <property type="entry name" value="trans_reg_C"/>
    <property type="match status" value="1"/>
</dbReference>
<dbReference type="EMBL" id="JACHGW010000003">
    <property type="protein sequence ID" value="MBB6051382.1"/>
    <property type="molecule type" value="Genomic_DNA"/>
</dbReference>
<gene>
    <name evidence="10" type="ORF">HNQ39_003192</name>
</gene>